<feature type="domain" description="Insecticide toxin TcdB middle/N-terminal" evidence="4">
    <location>
        <begin position="681"/>
        <end position="773"/>
    </location>
</feature>
<keyword evidence="3" id="KW-0843">Virulence</keyword>
<sequence length="1534" mass="168745">MTANGASSWSSLEKFNVKVDTQTGGATCTIPILTSFRRSSDVDPVLSLEYSSGAAGSSGVFGMGWRLAGVDSISRKTSRGVPTYDDDAAADVFVHSALGDLVPSDKPTGTIDGHNVRGYRARVEGQPTHVEQWRTTDGADTLWRVTSSDNIIAIHGLSDSDRIFCQTGSGPSAKKKVFSWLTSEQYDSHGDYIVYTYNPEDNVCESGVFDGTHSSFSQRYLKSIQYGNATTSRSVDDSNAVTRPSDWLFEVVLDFGEHNDERPTTKAESAWNRRHDPFSTYNSGFEIRTYHRCSRVLIFHHFPSELGRQDCLVSSTCFDYETDERSGASFLASSVQKGHSPKGDNDYWTLAMPPVELGYTKGPTDLADLPVEETDLRISGLDTSMAQWVDLDGEGAPGIFTKSKGGGWYYQRNVTGADGPPEVGEPRPARALDVVVVTENGGLRGFYERDEDDGWLNYVPFKLQPKFNNPEDYRSVNLSGTDTADSLSMALMAGGSLVWHSSLGSDGFGPAQAAIGAPVLSLGDPTSLIHLCDMTSDGLADMVEIRNGNVGYWPNTGRGTFECRIIMGNAPLMAAGGLFSPQRVRLADIMGLGQPTCFMCAPRAVLWPYYNRSGNDWSDGDLIPGFNLLDRTSAVDILDLGGHVLTSLCWVSDLYRGGGDDDAGSTSGLSTVRLVNLLGPQRPGLLEKWSNGTGLETTCTYKSSFSFYSEDEAQGTPWTTKLPFPLLCVSQTVMVDQVTQTSSTARYAYHNGYYDYTEKIFRGFQIAETWDTEEFDSMTASPCLPWSYEIDAPRHDAIASATIPLLGTDVAVSAEAYRALAGQSRRKEVFSTDLSDPKAAFTYLISQQTYDVVLRQTAPARLVTNPSCRSKIPAHRLTLQTDDYGNVLLEALEEYGKPSSQLPDADDQRKQEGTVVSYTEMRFTNAAESETYFQSPLSAEVQKYRVFPATAISGKGRYAWEMLAQDGACFLREAVEIPLDADADEQLKHANNEGYHHLQEVFGDAKPVVNMEVLAAQFQGGGYVELNGEEGKRWAQSSRSIFGDDDRGHRLKAARTSFFIPSGEVDAYGNTSTVELDQYYLLAKKTANAMGSTMSTVSDYAKLASIMTIDANGNRVQTAPDPLGRAVGVAVLGNQGDSTGNSLDGFKGEVDQQTLDAFFTTPYGDTARSLLAKVSQRTIYDIDSYRRSGAGLLTNRKFDVLGGCTVSTRRYANEYRNRLDWSSVKDEEAALEKDEHKTECRYNALNLPYNIAGRFAALMSFKKDDTGAATSSTKSIKYNANGMITDLMYGDKTRSTKTYDEQTQRLVATRTIRTTYNATKDTAKIVVNDSDSTQEYHYDCLGQLVQATGRIQVDSQSKHLTPYSFNDGKPAGDSKTIRYTETYAYDKAGNMLTMSNTPNTAGHTGWTRTYTYAEQSCITAWETGNRLTCTGVGKVTEGYKYEGDAGRQGCMTYIPGYSHLSWNDDDRLHSFSTQNVGADSGNIPEMTWYVYDAEGTRVHKVTDRYCDNNDNQPRKGKDIQYLPMGDICRSHERS</sequence>
<comment type="caution">
    <text evidence="5">The sequence shown here is derived from an EMBL/GenBank/DDBJ whole genome shotgun (WGS) entry which is preliminary data.</text>
</comment>
<dbReference type="OrthoDB" id="5426877at2759"/>
<dbReference type="GO" id="GO:0005737">
    <property type="term" value="C:cytoplasm"/>
    <property type="evidence" value="ECO:0007669"/>
    <property type="project" value="InterPro"/>
</dbReference>
<evidence type="ECO:0000259" key="4">
    <source>
        <dbReference type="Pfam" id="PF12256"/>
    </source>
</evidence>
<comment type="subcellular location">
    <subcellularLocation>
        <location evidence="1">Secreted</location>
    </subcellularLocation>
</comment>
<accession>A0A0A1V8I7</accession>
<dbReference type="Proteomes" id="UP000030151">
    <property type="component" value="Unassembled WGS sequence"/>
</dbReference>
<evidence type="ECO:0000256" key="1">
    <source>
        <dbReference type="ARBA" id="ARBA00004613"/>
    </source>
</evidence>
<evidence type="ECO:0000256" key="2">
    <source>
        <dbReference type="ARBA" id="ARBA00022525"/>
    </source>
</evidence>
<name>A0A0A1V8I7_9HYPO</name>
<keyword evidence="2" id="KW-0964">Secreted</keyword>
<dbReference type="HOGENOM" id="CLU_247104_0_0_1"/>
<reference evidence="5 6" key="1">
    <citation type="submission" date="2014-02" db="EMBL/GenBank/DDBJ databases">
        <title>The genome sequence of the entomopathogenic fungus Metarhizium robertsii ARSEF 2575.</title>
        <authorList>
            <person name="Giuliano Garisto Donzelli B."/>
            <person name="Roe B.A."/>
            <person name="Macmil S.L."/>
            <person name="Krasnoff S.B."/>
            <person name="Gibson D.M."/>
        </authorList>
    </citation>
    <scope>NUCLEOTIDE SEQUENCE [LARGE SCALE GENOMIC DNA]</scope>
    <source>
        <strain evidence="5 6">ARSEF 2575</strain>
    </source>
</reference>
<evidence type="ECO:0000313" key="5">
    <source>
        <dbReference type="EMBL" id="EXV06537.1"/>
    </source>
</evidence>
<dbReference type="Pfam" id="PF03534">
    <property type="entry name" value="SpvB"/>
    <property type="match status" value="1"/>
</dbReference>
<dbReference type="InterPro" id="IPR022045">
    <property type="entry name" value="TcdB_toxin_mid/N"/>
</dbReference>
<proteinExistence type="predicted"/>
<evidence type="ECO:0000256" key="3">
    <source>
        <dbReference type="ARBA" id="ARBA00023026"/>
    </source>
</evidence>
<dbReference type="GO" id="GO:0005576">
    <property type="term" value="C:extracellular region"/>
    <property type="evidence" value="ECO:0007669"/>
    <property type="project" value="UniProtKB-SubCell"/>
</dbReference>
<dbReference type="Pfam" id="PF12256">
    <property type="entry name" value="TcdB_toxin_midN"/>
    <property type="match status" value="1"/>
</dbReference>
<organism evidence="5 6">
    <name type="scientific">Metarhizium robertsii</name>
    <dbReference type="NCBI Taxonomy" id="568076"/>
    <lineage>
        <taxon>Eukaryota</taxon>
        <taxon>Fungi</taxon>
        <taxon>Dikarya</taxon>
        <taxon>Ascomycota</taxon>
        <taxon>Pezizomycotina</taxon>
        <taxon>Sordariomycetes</taxon>
        <taxon>Hypocreomycetidae</taxon>
        <taxon>Hypocreales</taxon>
        <taxon>Clavicipitaceae</taxon>
        <taxon>Metarhizium</taxon>
    </lineage>
</organism>
<dbReference type="Gene3D" id="2.180.10.10">
    <property type="entry name" value="RHS repeat-associated core"/>
    <property type="match status" value="1"/>
</dbReference>
<gene>
    <name evidence="5" type="ORF">X797_001257</name>
</gene>
<evidence type="ECO:0000313" key="6">
    <source>
        <dbReference type="Proteomes" id="UP000030151"/>
    </source>
</evidence>
<protein>
    <submittedName>
        <fullName evidence="5">Insecticide toxin TcdB-like protein</fullName>
    </submittedName>
</protein>
<dbReference type="EMBL" id="JELW01000001">
    <property type="protein sequence ID" value="EXV06537.1"/>
    <property type="molecule type" value="Genomic_DNA"/>
</dbReference>
<dbReference type="InterPro" id="IPR003284">
    <property type="entry name" value="Sal_SpvB"/>
</dbReference>